<feature type="transmembrane region" description="Helical" evidence="7">
    <location>
        <begin position="295"/>
        <end position="316"/>
    </location>
</feature>
<dbReference type="InterPro" id="IPR050250">
    <property type="entry name" value="Macrolide_Exporter_MacB"/>
</dbReference>
<keyword evidence="4 7" id="KW-1133">Transmembrane helix</keyword>
<evidence type="ECO:0000313" key="10">
    <source>
        <dbReference type="EMBL" id="TCT16156.1"/>
    </source>
</evidence>
<dbReference type="InterPro" id="IPR025857">
    <property type="entry name" value="MacB_PCD"/>
</dbReference>
<feature type="domain" description="MacB-like periplasmic core" evidence="9">
    <location>
        <begin position="20"/>
        <end position="239"/>
    </location>
</feature>
<evidence type="ECO:0000256" key="7">
    <source>
        <dbReference type="SAM" id="Phobius"/>
    </source>
</evidence>
<sequence>MKLHNIILNNLRRRKAKMLFVLLGLIIGIATVVSVYGVVETMKIEMTRQVTEFGVNVVITPDAGGLTFSYGGITLPEIMYDVEQLTTEDVSKIEALPSSDMIRIIAPKLLGFNSLETGQRIMVVGANLQEEFLIKPWLRIDDGMEMSDSQALEISPLQGEDKKMDFELIDLSRQDLERLTISNEQIIVGAVIADSLNIKEGDFLVISDKEFEISAILLESGSTEDQQIFMNLVAAGELLGRPEEITVIEMAVDYFKGSEEALLLELERELPHTYVTSLRQETLRRDEMLMRLVRFGMSISLLVLLVGMLVVGLTMLSSVRERTNEIGVFRAIGFRKSDIAKMIVLEGVIISTVGGIIGYFIGMFIASYAGPYLAGMDIQIPWRLDILLLAVGLAIVIGLVSSLYPARKAANLDPVEALRFI</sequence>
<feature type="transmembrane region" description="Helical" evidence="7">
    <location>
        <begin position="343"/>
        <end position="366"/>
    </location>
</feature>
<keyword evidence="5 7" id="KW-0472">Membrane</keyword>
<organism evidence="10 11">
    <name type="scientific">Natranaerovirga pectinivora</name>
    <dbReference type="NCBI Taxonomy" id="682400"/>
    <lineage>
        <taxon>Bacteria</taxon>
        <taxon>Bacillati</taxon>
        <taxon>Bacillota</taxon>
        <taxon>Clostridia</taxon>
        <taxon>Lachnospirales</taxon>
        <taxon>Natranaerovirgaceae</taxon>
        <taxon>Natranaerovirga</taxon>
    </lineage>
</organism>
<evidence type="ECO:0000256" key="4">
    <source>
        <dbReference type="ARBA" id="ARBA00022989"/>
    </source>
</evidence>
<evidence type="ECO:0000259" key="8">
    <source>
        <dbReference type="Pfam" id="PF02687"/>
    </source>
</evidence>
<dbReference type="PANTHER" id="PTHR30572:SF4">
    <property type="entry name" value="ABC TRANSPORTER PERMEASE YTRF"/>
    <property type="match status" value="1"/>
</dbReference>
<accession>A0A4R3MQJ3</accession>
<dbReference type="AlphaFoldDB" id="A0A4R3MQJ3"/>
<protein>
    <submittedName>
        <fullName evidence="10">Putative ABC transport system permease protein</fullName>
    </submittedName>
</protein>
<keyword evidence="2" id="KW-1003">Cell membrane</keyword>
<dbReference type="OrthoDB" id="239678at2"/>
<evidence type="ECO:0000259" key="9">
    <source>
        <dbReference type="Pfam" id="PF12704"/>
    </source>
</evidence>
<evidence type="ECO:0000256" key="5">
    <source>
        <dbReference type="ARBA" id="ARBA00023136"/>
    </source>
</evidence>
<dbReference type="GO" id="GO:0022857">
    <property type="term" value="F:transmembrane transporter activity"/>
    <property type="evidence" value="ECO:0007669"/>
    <property type="project" value="TreeGrafter"/>
</dbReference>
<gene>
    <name evidence="10" type="ORF">EDC18_102172</name>
</gene>
<evidence type="ECO:0000256" key="6">
    <source>
        <dbReference type="ARBA" id="ARBA00038076"/>
    </source>
</evidence>
<comment type="subcellular location">
    <subcellularLocation>
        <location evidence="1">Cell membrane</location>
        <topology evidence="1">Multi-pass membrane protein</topology>
    </subcellularLocation>
</comment>
<evidence type="ECO:0000256" key="3">
    <source>
        <dbReference type="ARBA" id="ARBA00022692"/>
    </source>
</evidence>
<dbReference type="Pfam" id="PF02687">
    <property type="entry name" value="FtsX"/>
    <property type="match status" value="1"/>
</dbReference>
<comment type="similarity">
    <text evidence="6">Belongs to the ABC-4 integral membrane protein family.</text>
</comment>
<feature type="domain" description="ABC3 transporter permease C-terminal" evidence="8">
    <location>
        <begin position="298"/>
        <end position="414"/>
    </location>
</feature>
<evidence type="ECO:0000256" key="1">
    <source>
        <dbReference type="ARBA" id="ARBA00004651"/>
    </source>
</evidence>
<dbReference type="RefSeq" id="WP_132250330.1">
    <property type="nucleotide sequence ID" value="NZ_SMAL01000002.1"/>
</dbReference>
<reference evidence="10 11" key="1">
    <citation type="submission" date="2019-03" db="EMBL/GenBank/DDBJ databases">
        <title>Genomic Encyclopedia of Type Strains, Phase IV (KMG-IV): sequencing the most valuable type-strain genomes for metagenomic binning, comparative biology and taxonomic classification.</title>
        <authorList>
            <person name="Goeker M."/>
        </authorList>
    </citation>
    <scope>NUCLEOTIDE SEQUENCE [LARGE SCALE GENOMIC DNA]</scope>
    <source>
        <strain evidence="10 11">DSM 24629</strain>
    </source>
</reference>
<name>A0A4R3MQJ3_9FIRM</name>
<dbReference type="PANTHER" id="PTHR30572">
    <property type="entry name" value="MEMBRANE COMPONENT OF TRANSPORTER-RELATED"/>
    <property type="match status" value="1"/>
</dbReference>
<keyword evidence="11" id="KW-1185">Reference proteome</keyword>
<dbReference type="Pfam" id="PF12704">
    <property type="entry name" value="MacB_PCD"/>
    <property type="match status" value="1"/>
</dbReference>
<feature type="transmembrane region" description="Helical" evidence="7">
    <location>
        <begin position="386"/>
        <end position="404"/>
    </location>
</feature>
<feature type="transmembrane region" description="Helical" evidence="7">
    <location>
        <begin position="20"/>
        <end position="39"/>
    </location>
</feature>
<dbReference type="Proteomes" id="UP000294902">
    <property type="component" value="Unassembled WGS sequence"/>
</dbReference>
<dbReference type="EMBL" id="SMAL01000002">
    <property type="protein sequence ID" value="TCT16156.1"/>
    <property type="molecule type" value="Genomic_DNA"/>
</dbReference>
<keyword evidence="3 7" id="KW-0812">Transmembrane</keyword>
<evidence type="ECO:0000313" key="11">
    <source>
        <dbReference type="Proteomes" id="UP000294902"/>
    </source>
</evidence>
<dbReference type="InterPro" id="IPR003838">
    <property type="entry name" value="ABC3_permease_C"/>
</dbReference>
<proteinExistence type="inferred from homology"/>
<dbReference type="GO" id="GO:0005886">
    <property type="term" value="C:plasma membrane"/>
    <property type="evidence" value="ECO:0007669"/>
    <property type="project" value="UniProtKB-SubCell"/>
</dbReference>
<comment type="caution">
    <text evidence="10">The sequence shown here is derived from an EMBL/GenBank/DDBJ whole genome shotgun (WGS) entry which is preliminary data.</text>
</comment>
<evidence type="ECO:0000256" key="2">
    <source>
        <dbReference type="ARBA" id="ARBA00022475"/>
    </source>
</evidence>